<dbReference type="GO" id="GO:0035025">
    <property type="term" value="P:positive regulation of Rho protein signal transduction"/>
    <property type="evidence" value="ECO:0007669"/>
    <property type="project" value="TreeGrafter"/>
</dbReference>
<evidence type="ECO:0000256" key="3">
    <source>
        <dbReference type="SAM" id="Coils"/>
    </source>
</evidence>
<dbReference type="AlphaFoldDB" id="A0A2N1NIK0"/>
<dbReference type="SMART" id="SM00325">
    <property type="entry name" value="RhoGEF"/>
    <property type="match status" value="1"/>
</dbReference>
<dbReference type="Pfam" id="PF00621">
    <property type="entry name" value="RhoGEF"/>
    <property type="match status" value="1"/>
</dbReference>
<dbReference type="VEuPathDB" id="FungiDB:RhiirA1_541954"/>
<protein>
    <submittedName>
        <fullName evidence="5">Dbl homology domain-containing protein</fullName>
    </submittedName>
</protein>
<dbReference type="EMBL" id="LLXL01000352">
    <property type="protein sequence ID" value="PKK73708.1"/>
    <property type="molecule type" value="Genomic_DNA"/>
</dbReference>
<evidence type="ECO:0000313" key="6">
    <source>
        <dbReference type="Proteomes" id="UP000233469"/>
    </source>
</evidence>
<evidence type="ECO:0000259" key="4">
    <source>
        <dbReference type="PROSITE" id="PS50010"/>
    </source>
</evidence>
<dbReference type="InterPro" id="IPR051480">
    <property type="entry name" value="Endocytic_GEF_Adapter"/>
</dbReference>
<reference evidence="5 6" key="1">
    <citation type="submission" date="2016-04" db="EMBL/GenBank/DDBJ databases">
        <title>Genome analyses suggest a sexual origin of heterokaryosis in a supposedly ancient asexual fungus.</title>
        <authorList>
            <person name="Ropars J."/>
            <person name="Sedzielewska K."/>
            <person name="Noel J."/>
            <person name="Charron P."/>
            <person name="Farinelli L."/>
            <person name="Marton T."/>
            <person name="Kruger M."/>
            <person name="Pelin A."/>
            <person name="Brachmann A."/>
            <person name="Corradi N."/>
        </authorList>
    </citation>
    <scope>NUCLEOTIDE SEQUENCE [LARGE SCALE GENOMIC DNA]</scope>
    <source>
        <strain evidence="5 6">C2</strain>
    </source>
</reference>
<dbReference type="Proteomes" id="UP000233469">
    <property type="component" value="Unassembled WGS sequence"/>
</dbReference>
<proteinExistence type="predicted"/>
<feature type="domain" description="DH" evidence="4">
    <location>
        <begin position="114"/>
        <end position="302"/>
    </location>
</feature>
<sequence length="343" mass="39489">MLFNGILSSINKAMELALSNTKQDYTDADSIIDEKKSMYTDNNNNNYGMLERLRRTGSNRSLFKLSIKKSWNFSSQSVNGPAIVTPPSPTKVAPLWKEQVDSNTKNGLNPSEIHRQEIIFEIIRTEKAFADDIRYLNEHYVKTIQCSGIRLPPSLNETFKILPNILLLHFNVSLQLLCIQAIMYPIIPSIAHILRDLATQFQMYESYLVHHKMAISEIANARKKNNKLGQLVKNLEADIFPGPPGRILTLESLLTKPFQRLCKYPLLVMTLLRATAPDHKDHSQLVDLHNQIDCALRELQERKSEYERLLENDDFPRKFGSFGRLNKFTSNSRHRTYTLPFSR</sequence>
<keyword evidence="3" id="KW-0175">Coiled coil</keyword>
<dbReference type="VEuPathDB" id="FungiDB:RhiirFUN_020776"/>
<dbReference type="PROSITE" id="PS50010">
    <property type="entry name" value="DH_2"/>
    <property type="match status" value="1"/>
</dbReference>
<dbReference type="CDD" id="cd00160">
    <property type="entry name" value="RhoGEF"/>
    <property type="match status" value="1"/>
</dbReference>
<feature type="coiled-coil region" evidence="3">
    <location>
        <begin position="285"/>
        <end position="312"/>
    </location>
</feature>
<gene>
    <name evidence="5" type="ORF">RhiirC2_864305</name>
</gene>
<dbReference type="SUPFAM" id="SSF48065">
    <property type="entry name" value="DBL homology domain (DH-domain)"/>
    <property type="match status" value="1"/>
</dbReference>
<evidence type="ECO:0000256" key="2">
    <source>
        <dbReference type="ARBA" id="ARBA00022490"/>
    </source>
</evidence>
<dbReference type="GO" id="GO:0005085">
    <property type="term" value="F:guanyl-nucleotide exchange factor activity"/>
    <property type="evidence" value="ECO:0007669"/>
    <property type="project" value="InterPro"/>
</dbReference>
<dbReference type="OrthoDB" id="1716625at2759"/>
<dbReference type="InterPro" id="IPR000219">
    <property type="entry name" value="DH_dom"/>
</dbReference>
<name>A0A2N1NIK0_9GLOM</name>
<dbReference type="PANTHER" id="PTHR46006:SF7">
    <property type="entry name" value="DH DOMAIN-CONTAINING PROTEIN"/>
    <property type="match status" value="1"/>
</dbReference>
<organism evidence="5 6">
    <name type="scientific">Rhizophagus irregularis</name>
    <dbReference type="NCBI Taxonomy" id="588596"/>
    <lineage>
        <taxon>Eukaryota</taxon>
        <taxon>Fungi</taxon>
        <taxon>Fungi incertae sedis</taxon>
        <taxon>Mucoromycota</taxon>
        <taxon>Glomeromycotina</taxon>
        <taxon>Glomeromycetes</taxon>
        <taxon>Glomerales</taxon>
        <taxon>Glomeraceae</taxon>
        <taxon>Rhizophagus</taxon>
    </lineage>
</organism>
<comment type="caution">
    <text evidence="5">The sequence shown here is derived from an EMBL/GenBank/DDBJ whole genome shotgun (WGS) entry which is preliminary data.</text>
</comment>
<evidence type="ECO:0000313" key="5">
    <source>
        <dbReference type="EMBL" id="PKK73708.1"/>
    </source>
</evidence>
<accession>A0A2N1NIK0</accession>
<dbReference type="PANTHER" id="PTHR46006">
    <property type="entry name" value="RHO GUANINE NUCLEOTIDE EXCHANGE FACTOR AT 64C, ISOFORM A"/>
    <property type="match status" value="1"/>
</dbReference>
<dbReference type="Gene3D" id="1.20.900.10">
    <property type="entry name" value="Dbl homology (DH) domain"/>
    <property type="match status" value="1"/>
</dbReference>
<dbReference type="GO" id="GO:0005737">
    <property type="term" value="C:cytoplasm"/>
    <property type="evidence" value="ECO:0007669"/>
    <property type="project" value="UniProtKB-SubCell"/>
</dbReference>
<dbReference type="VEuPathDB" id="FungiDB:FUN_019315"/>
<evidence type="ECO:0000256" key="1">
    <source>
        <dbReference type="ARBA" id="ARBA00004496"/>
    </source>
</evidence>
<keyword evidence="2" id="KW-0963">Cytoplasm</keyword>
<reference evidence="5 6" key="2">
    <citation type="submission" date="2017-10" db="EMBL/GenBank/DDBJ databases">
        <title>Extensive intraspecific genome diversity in a model arbuscular mycorrhizal fungus.</title>
        <authorList>
            <person name="Chen E.C.H."/>
            <person name="Morin E."/>
            <person name="Baudet D."/>
            <person name="Noel J."/>
            <person name="Ndikumana S."/>
            <person name="Charron P."/>
            <person name="St-Onge C."/>
            <person name="Giorgi J."/>
            <person name="Grigoriev I.V."/>
            <person name="Roux C."/>
            <person name="Martin F.M."/>
            <person name="Corradi N."/>
        </authorList>
    </citation>
    <scope>NUCLEOTIDE SEQUENCE [LARGE SCALE GENOMIC DNA]</scope>
    <source>
        <strain evidence="5 6">C2</strain>
    </source>
</reference>
<dbReference type="InterPro" id="IPR035899">
    <property type="entry name" value="DBL_dom_sf"/>
</dbReference>
<comment type="subcellular location">
    <subcellularLocation>
        <location evidence="1">Cytoplasm</location>
    </subcellularLocation>
</comment>